<dbReference type="Proteomes" id="UP000286482">
    <property type="component" value="Unassembled WGS sequence"/>
</dbReference>
<dbReference type="Gene3D" id="3.40.50.300">
    <property type="entry name" value="P-loop containing nucleotide triphosphate hydrolases"/>
    <property type="match status" value="1"/>
</dbReference>
<organism evidence="2 3">
    <name type="scientific">Alginatibacterium sediminis</name>
    <dbReference type="NCBI Taxonomy" id="2164068"/>
    <lineage>
        <taxon>Bacteria</taxon>
        <taxon>Pseudomonadati</taxon>
        <taxon>Pseudomonadota</taxon>
        <taxon>Gammaproteobacteria</taxon>
        <taxon>Alteromonadales</taxon>
        <taxon>Alteromonadaceae</taxon>
        <taxon>Alginatibacterium</taxon>
    </lineage>
</organism>
<gene>
    <name evidence="2" type="ORF">DBZ36_06290</name>
</gene>
<reference evidence="2 3" key="1">
    <citation type="submission" date="2018-09" db="EMBL/GenBank/DDBJ databases">
        <authorList>
            <person name="Wang Z."/>
        </authorList>
    </citation>
    <scope>NUCLEOTIDE SEQUENCE [LARGE SCALE GENOMIC DNA]</scope>
    <source>
        <strain evidence="2 3">ALS 81</strain>
    </source>
</reference>
<evidence type="ECO:0000313" key="2">
    <source>
        <dbReference type="EMBL" id="RKF20054.1"/>
    </source>
</evidence>
<evidence type="ECO:0000259" key="1">
    <source>
        <dbReference type="Pfam" id="PF01926"/>
    </source>
</evidence>
<sequence>MLDQIKKFINPSQNSSLILAGNYQSKHLPTLWLLGKTGAGKTSLIKSIAGLDELIIGNGFMPCTPTSTAYEYPRDKPIMRFLDTRGLAEANYDPSADISELEKSAHALIVIMKADDPEQSAVLSVLTKLKHKLKHLIVIHSAVLQLSPDDRERHQRFNEAQLSKVWGSEFISVGVDFDTGNGTVYNFDEMICAISTELPVVGLMLHDQEHRSIEAQNFHRLKKEILWYCGCASASDLVPLVGIVSVPSIQAKMLQSLANQYGVVWNKKTFTEFIASIGGSFALQYSSKHGLRQLMKIIPGYGQTVGAVAASTLSFASSYALARAACYYFYNKSKNQPVSQKALQAMFYEGLKQSKQVGGDDKT</sequence>
<keyword evidence="2" id="KW-0418">Kinase</keyword>
<feature type="domain" description="G" evidence="1">
    <location>
        <begin position="33"/>
        <end position="138"/>
    </location>
</feature>
<dbReference type="InterPro" id="IPR027417">
    <property type="entry name" value="P-loop_NTPase"/>
</dbReference>
<name>A0A420EHB9_9ALTE</name>
<keyword evidence="3" id="KW-1185">Reference proteome</keyword>
<dbReference type="InterPro" id="IPR006073">
    <property type="entry name" value="GTP-bd"/>
</dbReference>
<dbReference type="CDD" id="cd00882">
    <property type="entry name" value="Ras_like_GTPase"/>
    <property type="match status" value="1"/>
</dbReference>
<dbReference type="RefSeq" id="WP_120354058.1">
    <property type="nucleotide sequence ID" value="NZ_RAQO01000004.1"/>
</dbReference>
<dbReference type="AlphaFoldDB" id="A0A420EHB9"/>
<dbReference type="OrthoDB" id="417988at2"/>
<keyword evidence="2" id="KW-0808">Transferase</keyword>
<dbReference type="Pfam" id="PF01926">
    <property type="entry name" value="MMR_HSR1"/>
    <property type="match status" value="1"/>
</dbReference>
<accession>A0A420EHB9</accession>
<dbReference type="SUPFAM" id="SSF52540">
    <property type="entry name" value="P-loop containing nucleoside triphosphate hydrolases"/>
    <property type="match status" value="1"/>
</dbReference>
<dbReference type="EMBL" id="RAQO01000004">
    <property type="protein sequence ID" value="RKF20054.1"/>
    <property type="molecule type" value="Genomic_DNA"/>
</dbReference>
<comment type="caution">
    <text evidence="2">The sequence shown here is derived from an EMBL/GenBank/DDBJ whole genome shotgun (WGS) entry which is preliminary data.</text>
</comment>
<evidence type="ECO:0000313" key="3">
    <source>
        <dbReference type="Proteomes" id="UP000286482"/>
    </source>
</evidence>
<dbReference type="GO" id="GO:0005525">
    <property type="term" value="F:GTP binding"/>
    <property type="evidence" value="ECO:0007669"/>
    <property type="project" value="InterPro"/>
</dbReference>
<proteinExistence type="predicted"/>
<protein>
    <submittedName>
        <fullName evidence="2">Kinase</fullName>
    </submittedName>
</protein>
<dbReference type="GO" id="GO:0016301">
    <property type="term" value="F:kinase activity"/>
    <property type="evidence" value="ECO:0007669"/>
    <property type="project" value="UniProtKB-KW"/>
</dbReference>